<gene>
    <name evidence="1" type="ORF">JZK55_03350</name>
</gene>
<reference evidence="1 2" key="1">
    <citation type="submission" date="2020-03" db="EMBL/GenBank/DDBJ databases">
        <title>Complete genome sequences of two sulfur-disproportionating bacterial strains T55J and Mzg5.</title>
        <authorList>
            <person name="Umezawa K."/>
            <person name="Kojima H."/>
            <person name="Kato Y."/>
            <person name="Fukui M."/>
        </authorList>
    </citation>
    <scope>NUCLEOTIDE SEQUENCE [LARGE SCALE GENOMIC DNA]</scope>
    <source>
        <strain evidence="1 2">T55J</strain>
    </source>
</reference>
<dbReference type="Proteomes" id="UP000516360">
    <property type="component" value="Chromosome"/>
</dbReference>
<organism evidence="1 2">
    <name type="scientific">Dissulfurispira thermophila</name>
    <dbReference type="NCBI Taxonomy" id="2715679"/>
    <lineage>
        <taxon>Bacteria</taxon>
        <taxon>Pseudomonadati</taxon>
        <taxon>Nitrospirota</taxon>
        <taxon>Thermodesulfovibrionia</taxon>
        <taxon>Thermodesulfovibrionales</taxon>
        <taxon>Dissulfurispiraceae</taxon>
        <taxon>Dissulfurispira</taxon>
    </lineage>
</organism>
<sequence length="89" mass="10112">MFIPKNEILIYGANDPVSGGSIKDALSRQMEYRFFPVREAELKADITYIALNEKQTIETDSAKVTSILMNHPASGKRLNTMMLCIIYQR</sequence>
<keyword evidence="2" id="KW-1185">Reference proteome</keyword>
<evidence type="ECO:0000313" key="2">
    <source>
        <dbReference type="Proteomes" id="UP000516360"/>
    </source>
</evidence>
<dbReference type="EMBL" id="AP022873">
    <property type="protein sequence ID" value="BCB95413.1"/>
    <property type="molecule type" value="Genomic_DNA"/>
</dbReference>
<name>A0A7G1GZQ8_9BACT</name>
<protein>
    <submittedName>
        <fullName evidence="1">Uncharacterized protein</fullName>
    </submittedName>
</protein>
<proteinExistence type="predicted"/>
<accession>A0A7G1GZQ8</accession>
<evidence type="ECO:0000313" key="1">
    <source>
        <dbReference type="EMBL" id="BCB95413.1"/>
    </source>
</evidence>
<dbReference type="AlphaFoldDB" id="A0A7G1GZQ8"/>
<dbReference type="KEGG" id="dtp:JZK55_03350"/>